<accession>A0ABC8M7E0</accession>
<comment type="caution">
    <text evidence="2">The sequence shown here is derived from an EMBL/GenBank/DDBJ whole genome shotgun (WGS) entry which is preliminary data.</text>
</comment>
<proteinExistence type="predicted"/>
<reference evidence="2 3" key="1">
    <citation type="submission" date="2022-03" db="EMBL/GenBank/DDBJ databases">
        <authorList>
            <person name="Macdonald S."/>
            <person name="Ahmed S."/>
            <person name="Newling K."/>
        </authorList>
    </citation>
    <scope>NUCLEOTIDE SEQUENCE [LARGE SCALE GENOMIC DNA]</scope>
</reference>
<keyword evidence="1" id="KW-0812">Transmembrane</keyword>
<name>A0ABC8M7E0_ERUVS</name>
<keyword evidence="3" id="KW-1185">Reference proteome</keyword>
<feature type="transmembrane region" description="Helical" evidence="1">
    <location>
        <begin position="20"/>
        <end position="41"/>
    </location>
</feature>
<dbReference type="AlphaFoldDB" id="A0ABC8M7E0"/>
<dbReference type="EMBL" id="CAKOAT010986265">
    <property type="protein sequence ID" value="CAH8392240.1"/>
    <property type="molecule type" value="Genomic_DNA"/>
</dbReference>
<gene>
    <name evidence="2" type="ORF">ERUC_LOCUS44723</name>
</gene>
<protein>
    <submittedName>
        <fullName evidence="2">Uncharacterized protein</fullName>
    </submittedName>
</protein>
<keyword evidence="1" id="KW-0472">Membrane</keyword>
<evidence type="ECO:0000313" key="3">
    <source>
        <dbReference type="Proteomes" id="UP001642260"/>
    </source>
</evidence>
<evidence type="ECO:0000313" key="2">
    <source>
        <dbReference type="EMBL" id="CAH8392240.1"/>
    </source>
</evidence>
<evidence type="ECO:0000256" key="1">
    <source>
        <dbReference type="SAM" id="Phobius"/>
    </source>
</evidence>
<sequence>MENSSLSQCKHSSSTSYPLFGLVDFFLIGFFRWVSFAQIFFSRFCPLLQHQQCVSEKKSKDLEVQSLIKHDDGLCIEDAEMVMQSLGLYRPRKRGTSETLQFRGAFESV</sequence>
<organism evidence="2 3">
    <name type="scientific">Eruca vesicaria subsp. sativa</name>
    <name type="common">Garden rocket</name>
    <name type="synonym">Eruca sativa</name>
    <dbReference type="NCBI Taxonomy" id="29727"/>
    <lineage>
        <taxon>Eukaryota</taxon>
        <taxon>Viridiplantae</taxon>
        <taxon>Streptophyta</taxon>
        <taxon>Embryophyta</taxon>
        <taxon>Tracheophyta</taxon>
        <taxon>Spermatophyta</taxon>
        <taxon>Magnoliopsida</taxon>
        <taxon>eudicotyledons</taxon>
        <taxon>Gunneridae</taxon>
        <taxon>Pentapetalae</taxon>
        <taxon>rosids</taxon>
        <taxon>malvids</taxon>
        <taxon>Brassicales</taxon>
        <taxon>Brassicaceae</taxon>
        <taxon>Brassiceae</taxon>
        <taxon>Eruca</taxon>
    </lineage>
</organism>
<keyword evidence="1" id="KW-1133">Transmembrane helix</keyword>
<dbReference type="Proteomes" id="UP001642260">
    <property type="component" value="Unassembled WGS sequence"/>
</dbReference>